<keyword evidence="1" id="KW-0812">Transmembrane</keyword>
<feature type="transmembrane region" description="Helical" evidence="1">
    <location>
        <begin position="150"/>
        <end position="175"/>
    </location>
</feature>
<evidence type="ECO:0000313" key="3">
    <source>
        <dbReference type="Proteomes" id="UP000630594"/>
    </source>
</evidence>
<dbReference type="RefSeq" id="WP_188420790.1">
    <property type="nucleotide sequence ID" value="NZ_BMCK01000001.1"/>
</dbReference>
<feature type="transmembrane region" description="Helical" evidence="1">
    <location>
        <begin position="108"/>
        <end position="138"/>
    </location>
</feature>
<sequence>MSLTPLAPLPADLRPPAQTWAVVLRAEVRRLLRQGGLVPALVASLLGGLVFGLGALPFATRVGAPVALGVAAAALVLAVGAALHAGAHTSRGAGPTTLALTPDRSRSYAARLTAVASVAGVHTGAVALLVGTVAAAAADTAAGPAAAGQVALGVLCGAVAGAMLCTLAAMVGIAVDHPVGAALALLGWWAVVPITASAVAGYLPRPVAWLAEALVALSPPLLAHDVAGAGATPGRAVAALAGMALWAVPLGALALWLHGRRSLTRRRTSQAW</sequence>
<keyword evidence="1" id="KW-0472">Membrane</keyword>
<comment type="caution">
    <text evidence="2">The sequence shown here is derived from an EMBL/GenBank/DDBJ whole genome shotgun (WGS) entry which is preliminary data.</text>
</comment>
<evidence type="ECO:0000256" key="1">
    <source>
        <dbReference type="SAM" id="Phobius"/>
    </source>
</evidence>
<feature type="transmembrane region" description="Helical" evidence="1">
    <location>
        <begin position="182"/>
        <end position="203"/>
    </location>
</feature>
<keyword evidence="3" id="KW-1185">Reference proteome</keyword>
<gene>
    <name evidence="2" type="ORF">GCM10007231_04520</name>
</gene>
<feature type="transmembrane region" description="Helical" evidence="1">
    <location>
        <begin position="66"/>
        <end position="87"/>
    </location>
</feature>
<evidence type="ECO:0008006" key="4">
    <source>
        <dbReference type="Google" id="ProtNLM"/>
    </source>
</evidence>
<dbReference type="Proteomes" id="UP000630594">
    <property type="component" value="Unassembled WGS sequence"/>
</dbReference>
<feature type="transmembrane region" description="Helical" evidence="1">
    <location>
        <begin position="236"/>
        <end position="257"/>
    </location>
</feature>
<evidence type="ECO:0000313" key="2">
    <source>
        <dbReference type="EMBL" id="GGD08770.1"/>
    </source>
</evidence>
<reference evidence="3" key="1">
    <citation type="journal article" date="2019" name="Int. J. Syst. Evol. Microbiol.">
        <title>The Global Catalogue of Microorganisms (GCM) 10K type strain sequencing project: providing services to taxonomists for standard genome sequencing and annotation.</title>
        <authorList>
            <consortium name="The Broad Institute Genomics Platform"/>
            <consortium name="The Broad Institute Genome Sequencing Center for Infectious Disease"/>
            <person name="Wu L."/>
            <person name="Ma J."/>
        </authorList>
    </citation>
    <scope>NUCLEOTIDE SEQUENCE [LARGE SCALE GENOMIC DNA]</scope>
    <source>
        <strain evidence="3">CCM 7403</strain>
    </source>
</reference>
<accession>A0ABQ1PZT3</accession>
<protein>
    <recommendedName>
        <fullName evidence="4">ABC transporter permease</fullName>
    </recommendedName>
</protein>
<feature type="transmembrane region" description="Helical" evidence="1">
    <location>
        <begin position="37"/>
        <end position="60"/>
    </location>
</feature>
<name>A0ABQ1PZT3_9ACTN</name>
<organism evidence="2 3">
    <name type="scientific">Nocardioides daphniae</name>
    <dbReference type="NCBI Taxonomy" id="402297"/>
    <lineage>
        <taxon>Bacteria</taxon>
        <taxon>Bacillati</taxon>
        <taxon>Actinomycetota</taxon>
        <taxon>Actinomycetes</taxon>
        <taxon>Propionibacteriales</taxon>
        <taxon>Nocardioidaceae</taxon>
        <taxon>Nocardioides</taxon>
    </lineage>
</organism>
<dbReference type="EMBL" id="BMCK01000001">
    <property type="protein sequence ID" value="GGD08770.1"/>
    <property type="molecule type" value="Genomic_DNA"/>
</dbReference>
<keyword evidence="1" id="KW-1133">Transmembrane helix</keyword>
<proteinExistence type="predicted"/>